<sequence>MVPHYASTASTIDSRPSVPPQKYQGTPTKGAWKTVPEAISLLHRMGIKPSIQLFTPELSPQEPITVPNPEVVVDWDNLVSLGEEPKETYTEAEIVKNLTTNIDKSMDYLFEELIQDA</sequence>
<organism evidence="2 3">
    <name type="scientific">Amanita thiersii Skay4041</name>
    <dbReference type="NCBI Taxonomy" id="703135"/>
    <lineage>
        <taxon>Eukaryota</taxon>
        <taxon>Fungi</taxon>
        <taxon>Dikarya</taxon>
        <taxon>Basidiomycota</taxon>
        <taxon>Agaricomycotina</taxon>
        <taxon>Agaricomycetes</taxon>
        <taxon>Agaricomycetidae</taxon>
        <taxon>Agaricales</taxon>
        <taxon>Pluteineae</taxon>
        <taxon>Amanitaceae</taxon>
        <taxon>Amanita</taxon>
    </lineage>
</organism>
<dbReference type="EMBL" id="KZ302781">
    <property type="protein sequence ID" value="PFH44844.1"/>
    <property type="molecule type" value="Genomic_DNA"/>
</dbReference>
<gene>
    <name evidence="2" type="ORF">AMATHDRAFT_10645</name>
</gene>
<evidence type="ECO:0000256" key="1">
    <source>
        <dbReference type="SAM" id="MobiDB-lite"/>
    </source>
</evidence>
<evidence type="ECO:0000313" key="2">
    <source>
        <dbReference type="EMBL" id="PFH44844.1"/>
    </source>
</evidence>
<accession>A0A2A9N7P1</accession>
<dbReference type="AlphaFoldDB" id="A0A2A9N7P1"/>
<reference evidence="2 3" key="1">
    <citation type="submission" date="2014-02" db="EMBL/GenBank/DDBJ databases">
        <title>Transposable element dynamics among asymbiotic and ectomycorrhizal Amanita fungi.</title>
        <authorList>
            <consortium name="DOE Joint Genome Institute"/>
            <person name="Hess J."/>
            <person name="Skrede I."/>
            <person name="Wolfe B."/>
            <person name="LaButti K."/>
            <person name="Ohm R.A."/>
            <person name="Grigoriev I.V."/>
            <person name="Pringle A."/>
        </authorList>
    </citation>
    <scope>NUCLEOTIDE SEQUENCE [LARGE SCALE GENOMIC DNA]</scope>
    <source>
        <strain evidence="2 3">SKay4041</strain>
    </source>
</reference>
<name>A0A2A9N7P1_9AGAR</name>
<feature type="region of interest" description="Disordered" evidence="1">
    <location>
        <begin position="1"/>
        <end position="30"/>
    </location>
</feature>
<dbReference type="Proteomes" id="UP000242287">
    <property type="component" value="Unassembled WGS sequence"/>
</dbReference>
<proteinExistence type="predicted"/>
<protein>
    <submittedName>
        <fullName evidence="2">Uncharacterized protein</fullName>
    </submittedName>
</protein>
<keyword evidence="3" id="KW-1185">Reference proteome</keyword>
<evidence type="ECO:0000313" key="3">
    <source>
        <dbReference type="Proteomes" id="UP000242287"/>
    </source>
</evidence>